<gene>
    <name evidence="2" type="ORF">ELUCI_v1c03120</name>
</gene>
<feature type="coiled-coil region" evidence="1">
    <location>
        <begin position="456"/>
        <end position="519"/>
    </location>
</feature>
<dbReference type="NCBIfam" id="NF038029">
    <property type="entry name" value="LP_plasma"/>
    <property type="match status" value="1"/>
</dbReference>
<dbReference type="STRING" id="1399797.GCA_000518285_01479"/>
<reference evidence="2 3" key="1">
    <citation type="submission" date="2017-11" db="EMBL/GenBank/DDBJ databases">
        <title>Genome sequence of Entomoplasma lucivorax PIPN-2 (ATCC 49196).</title>
        <authorList>
            <person name="Lo W.-S."/>
            <person name="Gasparich G.E."/>
            <person name="Kuo C.-H."/>
        </authorList>
    </citation>
    <scope>NUCLEOTIDE SEQUENCE [LARGE SCALE GENOMIC DNA]</scope>
    <source>
        <strain evidence="2 3">PIPN-2</strain>
    </source>
</reference>
<dbReference type="InterPro" id="IPR054816">
    <property type="entry name" value="Lipoprotein_mollicutes-type_CS"/>
</dbReference>
<comment type="caution">
    <text evidence="2">The sequence shown here is derived from an EMBL/GenBank/DDBJ whole genome shotgun (WGS) entry which is preliminary data.</text>
</comment>
<dbReference type="EMBL" id="PHNE01000001">
    <property type="protein sequence ID" value="PPE06021.1"/>
    <property type="molecule type" value="Genomic_DNA"/>
</dbReference>
<protein>
    <submittedName>
        <fullName evidence="2">Uncharacterized protein</fullName>
    </submittedName>
</protein>
<keyword evidence="1" id="KW-0175">Coiled coil</keyword>
<evidence type="ECO:0000256" key="1">
    <source>
        <dbReference type="SAM" id="Coils"/>
    </source>
</evidence>
<organism evidence="2 3">
    <name type="scientific">Williamsoniiplasma lucivorax</name>
    <dbReference type="NCBI Taxonomy" id="209274"/>
    <lineage>
        <taxon>Bacteria</taxon>
        <taxon>Bacillati</taxon>
        <taxon>Mycoplasmatota</taxon>
        <taxon>Mollicutes</taxon>
        <taxon>Entomoplasmatales</taxon>
        <taxon>Williamsoniiplasma</taxon>
    </lineage>
</organism>
<keyword evidence="3" id="KW-1185">Reference proteome</keyword>
<sequence length="527" mass="59593">MKKILSFLAAISITSTSTPLVVNCNNFKPMDINKIITKHDLGTIKMSNEREILKAINQEKKSFNFQLKDLEIEIIKPTGLDKQFRANIKGKNRYFGQIQVSYVIHDYLSDLKNLNTEAQTYQQQELKKDDLWFNLNYYLGLAEGMIKFNPSVIQYDLVMNALFNLQNAMDESKNGGYKEADKSMLKANLDVARSIALTNKDVSYITIFQQAISDAQTVYDNPNLTINDQRTVIDLETNKLWMAIFTFIQTPNKLSGQNLQQPMIEENEEMGAMKIFGLLEDENFDDKPILQGEQMASTNQQNQLSESVRLNNLILQAQAIGQGNKAINAYATLKKAIGYAEGIASVYTSEHENPISLTTVIVDLQKAIDDFAKTNDLKANKDNLTLLKTQINGILGLNHFRTDNAVATLNSALNKIEEIQGQDLGISQQDIVDQTVIAVRNIIIAFYAQPLKEADYSKLDELIEEAQDLLSDNNKEIEITQRLANQLAKANHIKTLNLKANEQEQIELVEIELSKTIEQFEIEPIRV</sequence>
<proteinExistence type="predicted"/>
<accession>A0A2S5RFD4</accession>
<dbReference type="RefSeq" id="WP_028126835.1">
    <property type="nucleotide sequence ID" value="NZ_PHNE01000001.1"/>
</dbReference>
<evidence type="ECO:0000313" key="2">
    <source>
        <dbReference type="EMBL" id="PPE06021.1"/>
    </source>
</evidence>
<dbReference type="AlphaFoldDB" id="A0A2S5RFD4"/>
<evidence type="ECO:0000313" key="3">
    <source>
        <dbReference type="Proteomes" id="UP000237865"/>
    </source>
</evidence>
<name>A0A2S5RFD4_9MOLU</name>
<dbReference type="Proteomes" id="UP000237865">
    <property type="component" value="Unassembled WGS sequence"/>
</dbReference>